<accession>A0A6J5MET9</accession>
<evidence type="ECO:0000313" key="1">
    <source>
        <dbReference type="EMBL" id="CAB4142239.1"/>
    </source>
</evidence>
<organism evidence="1">
    <name type="scientific">uncultured Caudovirales phage</name>
    <dbReference type="NCBI Taxonomy" id="2100421"/>
    <lineage>
        <taxon>Viruses</taxon>
        <taxon>Duplodnaviria</taxon>
        <taxon>Heunggongvirae</taxon>
        <taxon>Uroviricota</taxon>
        <taxon>Caudoviricetes</taxon>
        <taxon>Peduoviridae</taxon>
        <taxon>Maltschvirus</taxon>
        <taxon>Maltschvirus maltsch</taxon>
    </lineage>
</organism>
<reference evidence="1" key="1">
    <citation type="submission" date="2020-04" db="EMBL/GenBank/DDBJ databases">
        <authorList>
            <person name="Chiriac C."/>
            <person name="Salcher M."/>
            <person name="Ghai R."/>
            <person name="Kavagutti S V."/>
        </authorList>
    </citation>
    <scope>NUCLEOTIDE SEQUENCE</scope>
</reference>
<name>A0A6J5MET9_9CAUD</name>
<gene>
    <name evidence="1" type="ORF">UFOVP445_20</name>
</gene>
<protein>
    <submittedName>
        <fullName evidence="1">Uncharacterized protein</fullName>
    </submittedName>
</protein>
<dbReference type="EMBL" id="LR796406">
    <property type="protein sequence ID" value="CAB4142239.1"/>
    <property type="molecule type" value="Genomic_DNA"/>
</dbReference>
<sequence>MDAGTAKDFIDDLMQQVNHLTAQVEFWRLTALRAMENTDKALAVIELHKALKTELEKANQ</sequence>
<proteinExistence type="predicted"/>